<evidence type="ECO:0000313" key="1">
    <source>
        <dbReference type="EMBL" id="SEI67582.1"/>
    </source>
</evidence>
<reference evidence="1 2" key="1">
    <citation type="submission" date="2016-10" db="EMBL/GenBank/DDBJ databases">
        <authorList>
            <person name="de Groot N.N."/>
        </authorList>
    </citation>
    <scope>NUCLEOTIDE SEQUENCE [LARGE SCALE GENOMIC DNA]</scope>
    <source>
        <strain evidence="1 2">DSM 23048</strain>
    </source>
</reference>
<protein>
    <recommendedName>
        <fullName evidence="3">DegT/DnrJ/EryC1/StrS aminotransferase family protein</fullName>
    </recommendedName>
</protein>
<dbReference type="EMBL" id="FNYS01000003">
    <property type="protein sequence ID" value="SEI67582.1"/>
    <property type="molecule type" value="Genomic_DNA"/>
</dbReference>
<proteinExistence type="predicted"/>
<dbReference type="SUPFAM" id="SSF53383">
    <property type="entry name" value="PLP-dependent transferases"/>
    <property type="match status" value="1"/>
</dbReference>
<gene>
    <name evidence="1" type="ORF">SAMN04488018_1035</name>
</gene>
<evidence type="ECO:0008006" key="3">
    <source>
        <dbReference type="Google" id="ProtNLM"/>
    </source>
</evidence>
<sequence>MRKALGGYLELDLISRQQIHDSAIAVNTGRNGLRYILCTNRYRKVFLPYFTCDVVLNTIKEEGIEYEFYHIDTLLEPIFQWEVLKSDEAFLYTNYFGLKDGFISKLVNVIENCIIDNAQAFYAQAIKGVDSFYSPRKFLGVPDGGYVYCKEYLDIDKVDVSYNRVSHLLKRLEIDAEEGYTDFTENEELLARLPLEKMSVLTCSLIKNADHEYIKEKRRANYRYLYEYFKDINKICLPLEESIVPLVFPLWIDKDIRGVLHKNRCYTATYWPNVLEWTDEYSLEEKLVKEVVYLPIDQRICFEDLNEIINIIKSIK</sequence>
<dbReference type="RefSeq" id="WP_074744814.1">
    <property type="nucleotide sequence ID" value="NZ_FNYS01000003.1"/>
</dbReference>
<accession>A0A1H6SVH6</accession>
<evidence type="ECO:0000313" key="2">
    <source>
        <dbReference type="Proteomes" id="UP000183077"/>
    </source>
</evidence>
<dbReference type="AlphaFoldDB" id="A0A1H6SVH6"/>
<dbReference type="Proteomes" id="UP000183077">
    <property type="component" value="Unassembled WGS sequence"/>
</dbReference>
<dbReference type="GeneID" id="82256135"/>
<dbReference type="InterPro" id="IPR015422">
    <property type="entry name" value="PyrdxlP-dep_Trfase_small"/>
</dbReference>
<name>A0A1H6SVH6_9FLAO</name>
<organism evidence="1 2">
    <name type="scientific">Myroides marinus</name>
    <dbReference type="NCBI Taxonomy" id="703342"/>
    <lineage>
        <taxon>Bacteria</taxon>
        <taxon>Pseudomonadati</taxon>
        <taxon>Bacteroidota</taxon>
        <taxon>Flavobacteriia</taxon>
        <taxon>Flavobacteriales</taxon>
        <taxon>Flavobacteriaceae</taxon>
        <taxon>Myroides</taxon>
    </lineage>
</organism>
<dbReference type="Gene3D" id="3.90.1150.10">
    <property type="entry name" value="Aspartate Aminotransferase, domain 1"/>
    <property type="match status" value="1"/>
</dbReference>
<dbReference type="InterPro" id="IPR015424">
    <property type="entry name" value="PyrdxlP-dep_Trfase"/>
</dbReference>